<evidence type="ECO:0000313" key="4">
    <source>
        <dbReference type="WBParaSite" id="jg10966"/>
    </source>
</evidence>
<sequence>MDTDSRPININDYNSSDGKLKASIKWLITRIYEEKDIPDNLRDLFFVDDKEMLQLLPIVVVCLQNGSLYTQASSKILQNNSLINGSISSVLCALSSVGIEAREADGGYVTEDALSENPLKINTHLALIDALMIAHLKSVVSIERVVQAISSYTTVDKREEPLDNVDALLFWINKICLLVRDDVERNDIVLESNGQGEATIPEMEDLYEDMCDGCAVSVLLAFYRGAEVPLHSIYFNDPMSINDCRYNLNLIKNFCENALPWNAFHFEVEDILYLHESLQPNVNVFLADLFYFFELQTKSIPEPVVVPVQRSRSPHPPKVNRFSHGSSQRDRTISAASVDSLMTSRSGDSLKYASKQANYIANPTHFGEIQTAEQAGRNMQPVEDHHSQKSSAEVKLQMEDFRRQLERNKMIRSAMNEENRTKLGKDAFFKVMSKSTNEEDMSRLTNDAPAEEILNQQVHSLQEQIDHLKLSQSPAQQFFGPQSHPDLMPVAHNIPGGHPLSQNLNHQFGGGQPAVPYNMSSSALLDGHNLNNNRHPLNAVPYATTVNTPTAARFMQQQQQQSYDQANYALPQTALNSQNYIPSPPYTGGARPGDQPPGGGGGNVFQASNNPTFPMHSSTSQPNALNLIQQSGQQQQFFGGQGIQQPSAYYQQPTSKHHYTTPYANNCCRRMEQKYSNTLLTHHKSGRPA</sequence>
<dbReference type="Pfam" id="PF11971">
    <property type="entry name" value="CAMSAP_CH"/>
    <property type="match status" value="1"/>
</dbReference>
<dbReference type="PANTHER" id="PTHR21595">
    <property type="entry name" value="PATRONIN"/>
    <property type="match status" value="1"/>
</dbReference>
<dbReference type="Proteomes" id="UP000887574">
    <property type="component" value="Unplaced"/>
</dbReference>
<dbReference type="InterPro" id="IPR036872">
    <property type="entry name" value="CH_dom_sf"/>
</dbReference>
<evidence type="ECO:0000256" key="1">
    <source>
        <dbReference type="SAM" id="MobiDB-lite"/>
    </source>
</evidence>
<evidence type="ECO:0000313" key="3">
    <source>
        <dbReference type="Proteomes" id="UP000887574"/>
    </source>
</evidence>
<protein>
    <submittedName>
        <fullName evidence="4">Calponin-homology (CH) domain-containing protein</fullName>
    </submittedName>
</protein>
<dbReference type="PANTHER" id="PTHR21595:SF0">
    <property type="entry name" value="PATRONIN"/>
    <property type="match status" value="1"/>
</dbReference>
<dbReference type="PROSITE" id="PS50021">
    <property type="entry name" value="CH"/>
    <property type="match status" value="1"/>
</dbReference>
<reference evidence="4" key="1">
    <citation type="submission" date="2022-11" db="UniProtKB">
        <authorList>
            <consortium name="WormBaseParasite"/>
        </authorList>
    </citation>
    <scope>IDENTIFICATION</scope>
</reference>
<feature type="region of interest" description="Disordered" evidence="1">
    <location>
        <begin position="374"/>
        <end position="393"/>
    </location>
</feature>
<dbReference type="Pfam" id="PF25532">
    <property type="entry name" value="CH_CAMSAP2_N"/>
    <property type="match status" value="1"/>
</dbReference>
<feature type="compositionally biased region" description="Polar residues" evidence="1">
    <location>
        <begin position="605"/>
        <end position="621"/>
    </location>
</feature>
<dbReference type="InterPro" id="IPR022613">
    <property type="entry name" value="CH_CAMSAP_2"/>
</dbReference>
<organism evidence="3 4">
    <name type="scientific">Ditylenchus dipsaci</name>
    <dbReference type="NCBI Taxonomy" id="166011"/>
    <lineage>
        <taxon>Eukaryota</taxon>
        <taxon>Metazoa</taxon>
        <taxon>Ecdysozoa</taxon>
        <taxon>Nematoda</taxon>
        <taxon>Chromadorea</taxon>
        <taxon>Rhabditida</taxon>
        <taxon>Tylenchina</taxon>
        <taxon>Tylenchomorpha</taxon>
        <taxon>Sphaerularioidea</taxon>
        <taxon>Anguinidae</taxon>
        <taxon>Anguininae</taxon>
        <taxon>Ditylenchus</taxon>
    </lineage>
</organism>
<feature type="region of interest" description="Disordered" evidence="1">
    <location>
        <begin position="308"/>
        <end position="333"/>
    </location>
</feature>
<proteinExistence type="predicted"/>
<feature type="domain" description="Calponin-homology (CH)" evidence="2">
    <location>
        <begin position="162"/>
        <end position="294"/>
    </location>
</feature>
<dbReference type="WBParaSite" id="jg10966">
    <property type="protein sequence ID" value="jg10966"/>
    <property type="gene ID" value="jg10966"/>
</dbReference>
<dbReference type="GO" id="GO:0031122">
    <property type="term" value="P:cytoplasmic microtubule organization"/>
    <property type="evidence" value="ECO:0007669"/>
    <property type="project" value="TreeGrafter"/>
</dbReference>
<evidence type="ECO:0000259" key="2">
    <source>
        <dbReference type="PROSITE" id="PS50021"/>
    </source>
</evidence>
<dbReference type="InterPro" id="IPR032940">
    <property type="entry name" value="CAMSAP"/>
</dbReference>
<dbReference type="SUPFAM" id="SSF47576">
    <property type="entry name" value="Calponin-homology domain, CH-domain"/>
    <property type="match status" value="1"/>
</dbReference>
<name>A0A915CNH0_9BILA</name>
<dbReference type="InterPro" id="IPR001715">
    <property type="entry name" value="CH_dom"/>
</dbReference>
<dbReference type="InterPro" id="IPR058042">
    <property type="entry name" value="CAMSAP_N"/>
</dbReference>
<dbReference type="GO" id="GO:0036449">
    <property type="term" value="C:microtubule minus-end"/>
    <property type="evidence" value="ECO:0007669"/>
    <property type="project" value="TreeGrafter"/>
</dbReference>
<accession>A0A915CNH0</accession>
<keyword evidence="3" id="KW-1185">Reference proteome</keyword>
<dbReference type="AlphaFoldDB" id="A0A915CNH0"/>
<dbReference type="GO" id="GO:0007026">
    <property type="term" value="P:negative regulation of microtubule depolymerization"/>
    <property type="evidence" value="ECO:0007669"/>
    <property type="project" value="TreeGrafter"/>
</dbReference>
<feature type="region of interest" description="Disordered" evidence="1">
    <location>
        <begin position="576"/>
        <end position="621"/>
    </location>
</feature>
<dbReference type="GO" id="GO:0051011">
    <property type="term" value="F:microtubule minus-end binding"/>
    <property type="evidence" value="ECO:0007669"/>
    <property type="project" value="TreeGrafter"/>
</dbReference>
<dbReference type="GO" id="GO:0005516">
    <property type="term" value="F:calmodulin binding"/>
    <property type="evidence" value="ECO:0007669"/>
    <property type="project" value="InterPro"/>
</dbReference>